<feature type="region of interest" description="Disordered" evidence="7">
    <location>
        <begin position="1"/>
        <end position="88"/>
    </location>
</feature>
<dbReference type="Pfam" id="PF02229">
    <property type="entry name" value="PC4"/>
    <property type="match status" value="2"/>
</dbReference>
<feature type="compositionally biased region" description="Basic and acidic residues" evidence="7">
    <location>
        <begin position="52"/>
        <end position="63"/>
    </location>
</feature>
<evidence type="ECO:0000313" key="9">
    <source>
        <dbReference type="EMBL" id="KAG2493393.1"/>
    </source>
</evidence>
<keyword evidence="5" id="KW-0804">Transcription</keyword>
<reference evidence="9" key="1">
    <citation type="journal article" date="2020" name="bioRxiv">
        <title>Comparative genomics of Chlamydomonas.</title>
        <authorList>
            <person name="Craig R.J."/>
            <person name="Hasan A.R."/>
            <person name="Ness R.W."/>
            <person name="Keightley P.D."/>
        </authorList>
    </citation>
    <scope>NUCLEOTIDE SEQUENCE</scope>
    <source>
        <strain evidence="9">CCAP 11/70</strain>
    </source>
</reference>
<evidence type="ECO:0000256" key="3">
    <source>
        <dbReference type="ARBA" id="ARBA00023015"/>
    </source>
</evidence>
<keyword evidence="3" id="KW-0805">Transcription regulation</keyword>
<keyword evidence="6" id="KW-0539">Nucleus</keyword>
<feature type="region of interest" description="Disordered" evidence="7">
    <location>
        <begin position="237"/>
        <end position="271"/>
    </location>
</feature>
<feature type="domain" description="Transcriptional coactivator p15 (PC4) C-terminal" evidence="8">
    <location>
        <begin position="334"/>
        <end position="383"/>
    </location>
</feature>
<comment type="subcellular location">
    <subcellularLocation>
        <location evidence="1">Nucleus</location>
    </subcellularLocation>
</comment>
<dbReference type="Proteomes" id="UP000612055">
    <property type="component" value="Unassembled WGS sequence"/>
</dbReference>
<protein>
    <recommendedName>
        <fullName evidence="8">Transcriptional coactivator p15 (PC4) C-terminal domain-containing protein</fullName>
    </recommendedName>
</protein>
<comment type="similarity">
    <text evidence="2">Belongs to the transcriptional coactivator PC4 family.</text>
</comment>
<evidence type="ECO:0000256" key="2">
    <source>
        <dbReference type="ARBA" id="ARBA00009001"/>
    </source>
</evidence>
<feature type="compositionally biased region" description="Pro residues" evidence="7">
    <location>
        <begin position="238"/>
        <end position="247"/>
    </location>
</feature>
<evidence type="ECO:0000259" key="8">
    <source>
        <dbReference type="Pfam" id="PF02229"/>
    </source>
</evidence>
<evidence type="ECO:0000313" key="10">
    <source>
        <dbReference type="Proteomes" id="UP000612055"/>
    </source>
</evidence>
<evidence type="ECO:0000256" key="7">
    <source>
        <dbReference type="SAM" id="MobiDB-lite"/>
    </source>
</evidence>
<dbReference type="InterPro" id="IPR003173">
    <property type="entry name" value="PC4_C"/>
</dbReference>
<dbReference type="Gene3D" id="2.30.31.10">
    <property type="entry name" value="Transcriptional Coactivator Pc4, Chain A"/>
    <property type="match status" value="2"/>
</dbReference>
<dbReference type="GO" id="GO:0005634">
    <property type="term" value="C:nucleus"/>
    <property type="evidence" value="ECO:0007669"/>
    <property type="project" value="UniProtKB-SubCell"/>
</dbReference>
<keyword evidence="4" id="KW-0238">DNA-binding</keyword>
<dbReference type="PANTHER" id="PTHR13215">
    <property type="entry name" value="RNA POLYMERASE II TRANSCRIPTIONAL COACTIVATOR"/>
    <property type="match status" value="1"/>
</dbReference>
<evidence type="ECO:0000256" key="5">
    <source>
        <dbReference type="ARBA" id="ARBA00023163"/>
    </source>
</evidence>
<proteinExistence type="inferred from homology"/>
<organism evidence="9 10">
    <name type="scientific">Edaphochlamys debaryana</name>
    <dbReference type="NCBI Taxonomy" id="47281"/>
    <lineage>
        <taxon>Eukaryota</taxon>
        <taxon>Viridiplantae</taxon>
        <taxon>Chlorophyta</taxon>
        <taxon>core chlorophytes</taxon>
        <taxon>Chlorophyceae</taxon>
        <taxon>CS clade</taxon>
        <taxon>Chlamydomonadales</taxon>
        <taxon>Chlamydomonadales incertae sedis</taxon>
        <taxon>Edaphochlamys</taxon>
    </lineage>
</organism>
<feature type="domain" description="Transcriptional coactivator p15 (PC4) C-terminal" evidence="8">
    <location>
        <begin position="108"/>
        <end position="155"/>
    </location>
</feature>
<evidence type="ECO:0000256" key="6">
    <source>
        <dbReference type="ARBA" id="ARBA00023242"/>
    </source>
</evidence>
<name>A0A836BZG8_9CHLO</name>
<feature type="compositionally biased region" description="Basic and acidic residues" evidence="7">
    <location>
        <begin position="9"/>
        <end position="27"/>
    </location>
</feature>
<dbReference type="GO" id="GO:0003713">
    <property type="term" value="F:transcription coactivator activity"/>
    <property type="evidence" value="ECO:0007669"/>
    <property type="project" value="InterPro"/>
</dbReference>
<dbReference type="OrthoDB" id="2505440at2759"/>
<gene>
    <name evidence="9" type="ORF">HYH03_008521</name>
</gene>
<dbReference type="InterPro" id="IPR009044">
    <property type="entry name" value="ssDNA-bd_transcriptional_reg"/>
</dbReference>
<feature type="compositionally biased region" description="Gly residues" evidence="7">
    <location>
        <begin position="252"/>
        <end position="261"/>
    </location>
</feature>
<dbReference type="GO" id="GO:0003677">
    <property type="term" value="F:DNA binding"/>
    <property type="evidence" value="ECO:0007669"/>
    <property type="project" value="UniProtKB-KW"/>
</dbReference>
<dbReference type="InterPro" id="IPR045125">
    <property type="entry name" value="Sub1/Tcp4-like"/>
</dbReference>
<comment type="caution">
    <text evidence="9">The sequence shown here is derived from an EMBL/GenBank/DDBJ whole genome shotgun (WGS) entry which is preliminary data.</text>
</comment>
<dbReference type="GO" id="GO:0060261">
    <property type="term" value="P:positive regulation of transcription initiation by RNA polymerase II"/>
    <property type="evidence" value="ECO:0007669"/>
    <property type="project" value="InterPro"/>
</dbReference>
<dbReference type="AlphaFoldDB" id="A0A836BZG8"/>
<keyword evidence="10" id="KW-1185">Reference proteome</keyword>
<evidence type="ECO:0000256" key="1">
    <source>
        <dbReference type="ARBA" id="ARBA00004123"/>
    </source>
</evidence>
<accession>A0A836BZG8</accession>
<evidence type="ECO:0000256" key="4">
    <source>
        <dbReference type="ARBA" id="ARBA00023125"/>
    </source>
</evidence>
<dbReference type="EMBL" id="JAEHOE010000038">
    <property type="protein sequence ID" value="KAG2493393.1"/>
    <property type="molecule type" value="Genomic_DNA"/>
</dbReference>
<dbReference type="SUPFAM" id="SSF54447">
    <property type="entry name" value="ssDNA-binding transcriptional regulator domain"/>
    <property type="match status" value="2"/>
</dbReference>
<sequence length="396" mass="41914">MNATGIDGPEPRPQDGGRKRAADDRGAWLDVEAQSAPAPRPAATATASMVDDGAHADHGEGRGESGPGVAEQRAAKRGRGDGAGSGGGAVAQAAVTEAGDQVLLRVMLSVKVAATVQRWKGHNMVDVRECYLDEYDEVKFKNIGLALRLHEFDTLAGLLPSLLRSLKDRRYMRAALSDKRAAEVAICSPSCPWYCLKLQEHDRDGKRNAVRGINLQVKQTTKLLEAGESIRAMAALLPSPPPPPPVEAPRSAGGGGNGGSGRRVYAASQDSQLGPKKRAFVSRVEGSLVVRMEESFKPRNAERKGISLSPATVAASVPAVSEALGRRDVAFSVQLSGSRRVSISNWNGTTYVQVREYYEQGGKQLPSNKGLGMNPFEWAALAAAAEGLSAALASRS</sequence>